<dbReference type="GO" id="GO:0000056">
    <property type="term" value="P:ribosomal small subunit export from nucleus"/>
    <property type="evidence" value="ECO:0007669"/>
    <property type="project" value="TreeGrafter"/>
</dbReference>
<feature type="compositionally biased region" description="Basic and acidic residues" evidence="2">
    <location>
        <begin position="466"/>
        <end position="487"/>
    </location>
</feature>
<evidence type="ECO:0000313" key="3">
    <source>
        <dbReference type="EMBL" id="GAU40387.1"/>
    </source>
</evidence>
<organism evidence="3 4">
    <name type="scientific">Trifolium subterraneum</name>
    <name type="common">Subterranean clover</name>
    <dbReference type="NCBI Taxonomy" id="3900"/>
    <lineage>
        <taxon>Eukaryota</taxon>
        <taxon>Viridiplantae</taxon>
        <taxon>Streptophyta</taxon>
        <taxon>Embryophyta</taxon>
        <taxon>Tracheophyta</taxon>
        <taxon>Spermatophyta</taxon>
        <taxon>Magnoliopsida</taxon>
        <taxon>eudicotyledons</taxon>
        <taxon>Gunneridae</taxon>
        <taxon>Pentapetalae</taxon>
        <taxon>rosids</taxon>
        <taxon>fabids</taxon>
        <taxon>Fabales</taxon>
        <taxon>Fabaceae</taxon>
        <taxon>Papilionoideae</taxon>
        <taxon>50 kb inversion clade</taxon>
        <taxon>NPAAA clade</taxon>
        <taxon>Hologalegina</taxon>
        <taxon>IRL clade</taxon>
        <taxon>Trifolieae</taxon>
        <taxon>Trifolium</taxon>
    </lineage>
</organism>
<dbReference type="GO" id="GO:0005829">
    <property type="term" value="C:cytosol"/>
    <property type="evidence" value="ECO:0007669"/>
    <property type="project" value="TreeGrafter"/>
</dbReference>
<dbReference type="GO" id="GO:0030688">
    <property type="term" value="C:preribosome, small subunit precursor"/>
    <property type="evidence" value="ECO:0007669"/>
    <property type="project" value="TreeGrafter"/>
</dbReference>
<evidence type="ECO:0008006" key="5">
    <source>
        <dbReference type="Google" id="ProtNLM"/>
    </source>
</evidence>
<dbReference type="OrthoDB" id="5852896at2759"/>
<dbReference type="PANTHER" id="PTHR21531">
    <property type="entry name" value="LOW-TEMPERATURE VIABILITY PROTEIN LTV1-RELATED"/>
    <property type="match status" value="1"/>
</dbReference>
<keyword evidence="4" id="KW-1185">Reference proteome</keyword>
<gene>
    <name evidence="3" type="ORF">TSUD_265310</name>
</gene>
<feature type="region of interest" description="Disordered" evidence="2">
    <location>
        <begin position="450"/>
        <end position="495"/>
    </location>
</feature>
<dbReference type="InterPro" id="IPR007307">
    <property type="entry name" value="Ltv1"/>
</dbReference>
<evidence type="ECO:0000313" key="4">
    <source>
        <dbReference type="Proteomes" id="UP000242715"/>
    </source>
</evidence>
<sequence>MGHKKKFIDKKNSLTFQLMPRDSTDPAYTQSDRIFVRVDNNPLSADSVFADSPDDPDAEFDNDYEFGEGSSNRPLSEDVRKEILALGFPDDGYNYLNHLREIKNSGGGSNFFSNPKFKLEHVNDVKAYDASKVRVKEAEEEPEENIIYSVASNTANVRVQRAVDPEVAALLDDSDASRFDSDVEDLEEDFVVQANLCEDEDDEENANTLNGNNFEEESMMNRSLNNENVLQVSAYSAVADASGPLDRGLNGATGVHSAGEQPRPRRMLDVQFDLLEHQEYGSDDHSDGDYDDKYGDYEANYQAEDESLAEKLKLSLSNHVTDSPELDESGMYKVPNEEEEQDGFAADVIRRCKEYGEQYEVQDDDKDVVIFEESSDESEVWDCETIVSTYSNLDNHPGKIEIPGFTRKKKLTETVTAAFGSSNPIISLSGKAKLPADFLPGSRKPAAEKVKEVSTEKTQLYKRKQHGLESKEEKKERKAAVKEERREARRTKKEMKELYKFEANRAQRTAAGSGLSSFHIL</sequence>
<reference evidence="4" key="1">
    <citation type="journal article" date="2017" name="Front. Plant Sci.">
        <title>Climate Clever Clovers: New Paradigm to Reduce the Environmental Footprint of Ruminants by Breeding Low Methanogenic Forages Utilizing Haplotype Variation.</title>
        <authorList>
            <person name="Kaur P."/>
            <person name="Appels R."/>
            <person name="Bayer P.E."/>
            <person name="Keeble-Gagnere G."/>
            <person name="Wang J."/>
            <person name="Hirakawa H."/>
            <person name="Shirasawa K."/>
            <person name="Vercoe P."/>
            <person name="Stefanova K."/>
            <person name="Durmic Z."/>
            <person name="Nichols P."/>
            <person name="Revell C."/>
            <person name="Isobe S.N."/>
            <person name="Edwards D."/>
            <person name="Erskine W."/>
        </authorList>
    </citation>
    <scope>NUCLEOTIDE SEQUENCE [LARGE SCALE GENOMIC DNA]</scope>
    <source>
        <strain evidence="4">cv. Daliak</strain>
    </source>
</reference>
<feature type="region of interest" description="Disordered" evidence="2">
    <location>
        <begin position="45"/>
        <end position="74"/>
    </location>
</feature>
<accession>A0A2Z6PB88</accession>
<evidence type="ECO:0000256" key="1">
    <source>
        <dbReference type="ARBA" id="ARBA00009078"/>
    </source>
</evidence>
<feature type="compositionally biased region" description="Acidic residues" evidence="2">
    <location>
        <begin position="52"/>
        <end position="66"/>
    </location>
</feature>
<dbReference type="PANTHER" id="PTHR21531:SF0">
    <property type="entry name" value="PROTEIN LTV1 HOMOLOG"/>
    <property type="match status" value="1"/>
</dbReference>
<dbReference type="EMBL" id="DF973803">
    <property type="protein sequence ID" value="GAU40387.1"/>
    <property type="molecule type" value="Genomic_DNA"/>
</dbReference>
<dbReference type="GO" id="GO:0005634">
    <property type="term" value="C:nucleus"/>
    <property type="evidence" value="ECO:0007669"/>
    <property type="project" value="TreeGrafter"/>
</dbReference>
<dbReference type="Proteomes" id="UP000242715">
    <property type="component" value="Unassembled WGS sequence"/>
</dbReference>
<comment type="similarity">
    <text evidence="1">Belongs to the LTV1 family.</text>
</comment>
<dbReference type="AlphaFoldDB" id="A0A2Z6PB88"/>
<proteinExistence type="inferred from homology"/>
<evidence type="ECO:0000256" key="2">
    <source>
        <dbReference type="SAM" id="MobiDB-lite"/>
    </source>
</evidence>
<protein>
    <recommendedName>
        <fullName evidence="5">Protein LTV1 homolog</fullName>
    </recommendedName>
</protein>
<dbReference type="GO" id="GO:0042274">
    <property type="term" value="P:ribosomal small subunit biogenesis"/>
    <property type="evidence" value="ECO:0007669"/>
    <property type="project" value="InterPro"/>
</dbReference>
<name>A0A2Z6PB88_TRISU</name>